<sequence>MAERVFRLHVLARNQKHTTSSRSCLLSHLQNLLVKMIFTVHLLTSFLALLVLASATRTPRGPRKYKLHRFYDPTRHAGGDNVVDRFGRDDVNSAGFEARDLDGDAFNEDNRDLLDLARSEDSDDGGYSSLVCTGVVQCCVSPSGVLYDIHTLEARRALSFNELPLDSPGLIASGCTPINIEDVAACSGKASCCTGLQKGAVATGCALLSVD</sequence>
<dbReference type="EMBL" id="JAEVFJ010000041">
    <property type="protein sequence ID" value="KAH8087173.1"/>
    <property type="molecule type" value="Genomic_DNA"/>
</dbReference>
<keyword evidence="3" id="KW-1185">Reference proteome</keyword>
<name>A0A8K0XL80_9AGAR</name>
<evidence type="ECO:0000313" key="3">
    <source>
        <dbReference type="Proteomes" id="UP000813824"/>
    </source>
</evidence>
<accession>A0A8K0XL80</accession>
<keyword evidence="1" id="KW-0472">Membrane</keyword>
<proteinExistence type="predicted"/>
<evidence type="ECO:0000313" key="2">
    <source>
        <dbReference type="EMBL" id="KAH8087173.1"/>
    </source>
</evidence>
<feature type="transmembrane region" description="Helical" evidence="1">
    <location>
        <begin position="36"/>
        <end position="56"/>
    </location>
</feature>
<keyword evidence="1" id="KW-1133">Transmembrane helix</keyword>
<comment type="caution">
    <text evidence="2">The sequence shown here is derived from an EMBL/GenBank/DDBJ whole genome shotgun (WGS) entry which is preliminary data.</text>
</comment>
<gene>
    <name evidence="2" type="ORF">BXZ70DRAFT_542852</name>
</gene>
<organism evidence="2 3">
    <name type="scientific">Cristinia sonorae</name>
    <dbReference type="NCBI Taxonomy" id="1940300"/>
    <lineage>
        <taxon>Eukaryota</taxon>
        <taxon>Fungi</taxon>
        <taxon>Dikarya</taxon>
        <taxon>Basidiomycota</taxon>
        <taxon>Agaricomycotina</taxon>
        <taxon>Agaricomycetes</taxon>
        <taxon>Agaricomycetidae</taxon>
        <taxon>Agaricales</taxon>
        <taxon>Pleurotineae</taxon>
        <taxon>Stephanosporaceae</taxon>
        <taxon>Cristinia</taxon>
    </lineage>
</organism>
<keyword evidence="1" id="KW-0812">Transmembrane</keyword>
<dbReference type="AlphaFoldDB" id="A0A8K0XL80"/>
<reference evidence="2" key="1">
    <citation type="journal article" date="2021" name="New Phytol.">
        <title>Evolutionary innovations through gain and loss of genes in the ectomycorrhizal Boletales.</title>
        <authorList>
            <person name="Wu G."/>
            <person name="Miyauchi S."/>
            <person name="Morin E."/>
            <person name="Kuo A."/>
            <person name="Drula E."/>
            <person name="Varga T."/>
            <person name="Kohler A."/>
            <person name="Feng B."/>
            <person name="Cao Y."/>
            <person name="Lipzen A."/>
            <person name="Daum C."/>
            <person name="Hundley H."/>
            <person name="Pangilinan J."/>
            <person name="Johnson J."/>
            <person name="Barry K."/>
            <person name="LaButti K."/>
            <person name="Ng V."/>
            <person name="Ahrendt S."/>
            <person name="Min B."/>
            <person name="Choi I.G."/>
            <person name="Park H."/>
            <person name="Plett J.M."/>
            <person name="Magnuson J."/>
            <person name="Spatafora J.W."/>
            <person name="Nagy L.G."/>
            <person name="Henrissat B."/>
            <person name="Grigoriev I.V."/>
            <person name="Yang Z.L."/>
            <person name="Xu J."/>
            <person name="Martin F.M."/>
        </authorList>
    </citation>
    <scope>NUCLEOTIDE SEQUENCE</scope>
    <source>
        <strain evidence="2">KKN 215</strain>
    </source>
</reference>
<dbReference type="CDD" id="cd23507">
    <property type="entry name" value="hydrophobin_I"/>
    <property type="match status" value="1"/>
</dbReference>
<dbReference type="Proteomes" id="UP000813824">
    <property type="component" value="Unassembled WGS sequence"/>
</dbReference>
<evidence type="ECO:0008006" key="4">
    <source>
        <dbReference type="Google" id="ProtNLM"/>
    </source>
</evidence>
<evidence type="ECO:0000256" key="1">
    <source>
        <dbReference type="SAM" id="Phobius"/>
    </source>
</evidence>
<protein>
    <recommendedName>
        <fullName evidence="4">Hydrophobin</fullName>
    </recommendedName>
</protein>